<feature type="non-terminal residue" evidence="2">
    <location>
        <position position="144"/>
    </location>
</feature>
<gene>
    <name evidence="2" type="ORF">S03H2_48733</name>
</gene>
<dbReference type="Pfam" id="PF02195">
    <property type="entry name" value="ParB_N"/>
    <property type="match status" value="1"/>
</dbReference>
<proteinExistence type="predicted"/>
<dbReference type="AlphaFoldDB" id="X1JAG4"/>
<dbReference type="InterPro" id="IPR003115">
    <property type="entry name" value="ParB_N"/>
</dbReference>
<dbReference type="SUPFAM" id="SSF110849">
    <property type="entry name" value="ParB/Sulfiredoxin"/>
    <property type="match status" value="1"/>
</dbReference>
<comment type="caution">
    <text evidence="2">The sequence shown here is derived from an EMBL/GenBank/DDBJ whole genome shotgun (WGS) entry which is preliminary data.</text>
</comment>
<sequence>MRLDDIIKDPDIYPRPQISHQTIASYAEAIRSGARFPSILVQKITEDGAQKTIILDGFHRIEAYKQANLDDIEETYWRDEVLDKKEWLERLRIVSLQCNLTHGDRAGEKDLQFQSLRIVADRPIDRLVGIIKELANEFGVTEGY</sequence>
<feature type="domain" description="ParB-like N-terminal" evidence="1">
    <location>
        <begin position="5"/>
        <end position="73"/>
    </location>
</feature>
<organism evidence="2">
    <name type="scientific">marine sediment metagenome</name>
    <dbReference type="NCBI Taxonomy" id="412755"/>
    <lineage>
        <taxon>unclassified sequences</taxon>
        <taxon>metagenomes</taxon>
        <taxon>ecological metagenomes</taxon>
    </lineage>
</organism>
<evidence type="ECO:0000259" key="1">
    <source>
        <dbReference type="Pfam" id="PF02195"/>
    </source>
</evidence>
<dbReference type="Gene3D" id="3.90.1530.10">
    <property type="entry name" value="Conserved hypothetical protein from pyrococcus furiosus pfu- 392566-001, ParB domain"/>
    <property type="match status" value="1"/>
</dbReference>
<evidence type="ECO:0000313" key="2">
    <source>
        <dbReference type="EMBL" id="GAH66758.1"/>
    </source>
</evidence>
<accession>X1JAG4</accession>
<dbReference type="CDD" id="cd16387">
    <property type="entry name" value="ParB_N_Srx"/>
    <property type="match status" value="1"/>
</dbReference>
<dbReference type="InterPro" id="IPR036086">
    <property type="entry name" value="ParB/Sulfiredoxin_sf"/>
</dbReference>
<reference evidence="2" key="1">
    <citation type="journal article" date="2014" name="Front. Microbiol.">
        <title>High frequency of phylogenetically diverse reductive dehalogenase-homologous genes in deep subseafloor sedimentary metagenomes.</title>
        <authorList>
            <person name="Kawai M."/>
            <person name="Futagami T."/>
            <person name="Toyoda A."/>
            <person name="Takaki Y."/>
            <person name="Nishi S."/>
            <person name="Hori S."/>
            <person name="Arai W."/>
            <person name="Tsubouchi T."/>
            <person name="Morono Y."/>
            <person name="Uchiyama I."/>
            <person name="Ito T."/>
            <person name="Fujiyama A."/>
            <person name="Inagaki F."/>
            <person name="Takami H."/>
        </authorList>
    </citation>
    <scope>NUCLEOTIDE SEQUENCE</scope>
    <source>
        <strain evidence="2">Expedition CK06-06</strain>
    </source>
</reference>
<name>X1JAG4_9ZZZZ</name>
<protein>
    <recommendedName>
        <fullName evidence="1">ParB-like N-terminal domain-containing protein</fullName>
    </recommendedName>
</protein>
<dbReference type="EMBL" id="BARU01030745">
    <property type="protein sequence ID" value="GAH66758.1"/>
    <property type="molecule type" value="Genomic_DNA"/>
</dbReference>